<dbReference type="PANTHER" id="PTHR13390:SF0">
    <property type="entry name" value="LIPID DROPLET-ASSOCIATED HYDROLASE"/>
    <property type="match status" value="1"/>
</dbReference>
<dbReference type="GO" id="GO:0016298">
    <property type="term" value="F:lipase activity"/>
    <property type="evidence" value="ECO:0007669"/>
    <property type="project" value="InterPro"/>
</dbReference>
<dbReference type="OrthoDB" id="448051at2759"/>
<sequence>MAAFRVLVLPLVTGLRTPTVNQGGPSVALPVWNPWRPPANAMYMGSQEMVQVLGRDDSTIRQNLDKLIFYYGATDQWCPVQYYHDIKGDFPTGTSGSAGRGIGHAFVLDAGREVAAMVTEWIRDDVENA</sequence>
<dbReference type="EMBL" id="JAINUF010000024">
    <property type="protein sequence ID" value="KAJ8333037.1"/>
    <property type="molecule type" value="Genomic_DNA"/>
</dbReference>
<dbReference type="GO" id="GO:0019915">
    <property type="term" value="P:lipid storage"/>
    <property type="evidence" value="ECO:0007669"/>
    <property type="project" value="InterPro"/>
</dbReference>
<keyword evidence="1" id="KW-0378">Hydrolase</keyword>
<dbReference type="PANTHER" id="PTHR13390">
    <property type="entry name" value="LIPASE"/>
    <property type="match status" value="1"/>
</dbReference>
<comment type="caution">
    <text evidence="3">The sequence shown here is derived from an EMBL/GenBank/DDBJ whole genome shotgun (WGS) entry which is preliminary data.</text>
</comment>
<dbReference type="Proteomes" id="UP001152622">
    <property type="component" value="Chromosome 24"/>
</dbReference>
<keyword evidence="2" id="KW-0732">Signal</keyword>
<dbReference type="Pfam" id="PF10230">
    <property type="entry name" value="LIDHydrolase"/>
    <property type="match status" value="1"/>
</dbReference>
<name>A0A9Q1E6F0_SYNKA</name>
<evidence type="ECO:0000313" key="3">
    <source>
        <dbReference type="EMBL" id="KAJ8333037.1"/>
    </source>
</evidence>
<dbReference type="GO" id="GO:0005811">
    <property type="term" value="C:lipid droplet"/>
    <property type="evidence" value="ECO:0007669"/>
    <property type="project" value="InterPro"/>
</dbReference>
<gene>
    <name evidence="3" type="ORF">SKAU_G00419330</name>
</gene>
<evidence type="ECO:0000313" key="4">
    <source>
        <dbReference type="Proteomes" id="UP001152622"/>
    </source>
</evidence>
<protein>
    <submittedName>
        <fullName evidence="3">Uncharacterized protein</fullName>
    </submittedName>
</protein>
<organism evidence="3 4">
    <name type="scientific">Synaphobranchus kaupii</name>
    <name type="common">Kaup's arrowtooth eel</name>
    <dbReference type="NCBI Taxonomy" id="118154"/>
    <lineage>
        <taxon>Eukaryota</taxon>
        <taxon>Metazoa</taxon>
        <taxon>Chordata</taxon>
        <taxon>Craniata</taxon>
        <taxon>Vertebrata</taxon>
        <taxon>Euteleostomi</taxon>
        <taxon>Actinopterygii</taxon>
        <taxon>Neopterygii</taxon>
        <taxon>Teleostei</taxon>
        <taxon>Anguilliformes</taxon>
        <taxon>Synaphobranchidae</taxon>
        <taxon>Synaphobranchus</taxon>
    </lineage>
</organism>
<evidence type="ECO:0000256" key="1">
    <source>
        <dbReference type="ARBA" id="ARBA00022801"/>
    </source>
</evidence>
<feature type="chain" id="PRO_5040180708" evidence="2">
    <location>
        <begin position="24"/>
        <end position="129"/>
    </location>
</feature>
<proteinExistence type="predicted"/>
<dbReference type="InterPro" id="IPR019363">
    <property type="entry name" value="LDAH"/>
</dbReference>
<dbReference type="AlphaFoldDB" id="A0A9Q1E6F0"/>
<reference evidence="3" key="1">
    <citation type="journal article" date="2023" name="Science">
        <title>Genome structures resolve the early diversification of teleost fishes.</title>
        <authorList>
            <person name="Parey E."/>
            <person name="Louis A."/>
            <person name="Montfort J."/>
            <person name="Bouchez O."/>
            <person name="Roques C."/>
            <person name="Iampietro C."/>
            <person name="Lluch J."/>
            <person name="Castinel A."/>
            <person name="Donnadieu C."/>
            <person name="Desvignes T."/>
            <person name="Floi Bucao C."/>
            <person name="Jouanno E."/>
            <person name="Wen M."/>
            <person name="Mejri S."/>
            <person name="Dirks R."/>
            <person name="Jansen H."/>
            <person name="Henkel C."/>
            <person name="Chen W.J."/>
            <person name="Zahm M."/>
            <person name="Cabau C."/>
            <person name="Klopp C."/>
            <person name="Thompson A.W."/>
            <person name="Robinson-Rechavi M."/>
            <person name="Braasch I."/>
            <person name="Lecointre G."/>
            <person name="Bobe J."/>
            <person name="Postlethwait J.H."/>
            <person name="Berthelot C."/>
            <person name="Roest Crollius H."/>
            <person name="Guiguen Y."/>
        </authorList>
    </citation>
    <scope>NUCLEOTIDE SEQUENCE</scope>
    <source>
        <strain evidence="3">WJC10195</strain>
    </source>
</reference>
<evidence type="ECO:0000256" key="2">
    <source>
        <dbReference type="SAM" id="SignalP"/>
    </source>
</evidence>
<accession>A0A9Q1E6F0</accession>
<feature type="signal peptide" evidence="2">
    <location>
        <begin position="1"/>
        <end position="23"/>
    </location>
</feature>
<keyword evidence="4" id="KW-1185">Reference proteome</keyword>